<dbReference type="CDD" id="cd11020">
    <property type="entry name" value="CuRO_1_CuNIR"/>
    <property type="match status" value="1"/>
</dbReference>
<feature type="transmembrane region" description="Helical" evidence="14">
    <location>
        <begin position="473"/>
        <end position="494"/>
    </location>
</feature>
<dbReference type="InterPro" id="IPR045087">
    <property type="entry name" value="Cu-oxidase_fam"/>
</dbReference>
<feature type="transmembrane region" description="Helical" evidence="14">
    <location>
        <begin position="53"/>
        <end position="73"/>
    </location>
</feature>
<gene>
    <name evidence="16" type="ORF">HMPREF9020_00580</name>
</gene>
<evidence type="ECO:0000256" key="9">
    <source>
        <dbReference type="ARBA" id="ARBA00023002"/>
    </source>
</evidence>
<feature type="binding site" description="type 1 copper site" evidence="12">
    <location>
        <position position="800"/>
    </location>
    <ligand>
        <name>Cu cation</name>
        <dbReference type="ChEBI" id="CHEBI:23378"/>
        <label>1</label>
    </ligand>
</feature>
<feature type="region of interest" description="Disordered" evidence="13">
    <location>
        <begin position="506"/>
        <end position="534"/>
    </location>
</feature>
<feature type="binding site" description="type 1 copper site" evidence="12">
    <location>
        <position position="799"/>
    </location>
    <ligand>
        <name>Cu cation</name>
        <dbReference type="ChEBI" id="CHEBI:23378"/>
        <label>1</label>
    </ligand>
</feature>
<feature type="binding site" description="type 1 copper site" evidence="12">
    <location>
        <position position="952"/>
    </location>
    <ligand>
        <name>Cu cation</name>
        <dbReference type="ChEBI" id="CHEBI:23378"/>
        <label>1</label>
    </ligand>
</feature>
<evidence type="ECO:0000256" key="5">
    <source>
        <dbReference type="ARBA" id="ARBA00011882"/>
    </source>
</evidence>
<evidence type="ECO:0000256" key="11">
    <source>
        <dbReference type="ARBA" id="ARBA00049340"/>
    </source>
</evidence>
<keyword evidence="7 12" id="KW-0479">Metal-binding</keyword>
<feature type="binding site" description="type 1 copper site" evidence="12">
    <location>
        <position position="808"/>
    </location>
    <ligand>
        <name>Cu cation</name>
        <dbReference type="ChEBI" id="CHEBI:23378"/>
        <label>1</label>
    </ligand>
</feature>
<dbReference type="PANTHER" id="PTHR11709">
    <property type="entry name" value="MULTI-COPPER OXIDASE"/>
    <property type="match status" value="1"/>
</dbReference>
<reference evidence="16 17" key="1">
    <citation type="submission" date="2012-01" db="EMBL/GenBank/DDBJ databases">
        <title>The Genome Sequence of Scardovia inopinata F0304.</title>
        <authorList>
            <consortium name="The Broad Institute Genome Sequencing Platform"/>
            <person name="Ward D."/>
            <person name="Earl A."/>
            <person name="Feldgarden M."/>
            <person name="Gevers D."/>
            <person name="Young S."/>
            <person name="Zeng Q."/>
            <person name="Koehrsen M."/>
            <person name="Alvarado L."/>
            <person name="Berlin A.M."/>
            <person name="Borenstein D."/>
            <person name="Chapman S.B."/>
            <person name="Chen Z."/>
            <person name="Engels R."/>
            <person name="Freedman E."/>
            <person name="Gellesch M."/>
            <person name="Goldberg J."/>
            <person name="Griggs A."/>
            <person name="Gujja S."/>
            <person name="Heilman E.R."/>
            <person name="Heiman D.I."/>
            <person name="Hepburn T.A."/>
            <person name="Howarth C."/>
            <person name="Jen D."/>
            <person name="Larson L."/>
            <person name="Mehta T."/>
            <person name="Park D."/>
            <person name="Pearson M."/>
            <person name="Richards J."/>
            <person name="Roberts A."/>
            <person name="Saif S."/>
            <person name="Shea T.D."/>
            <person name="Shenoy N."/>
            <person name="Sisk P."/>
            <person name="Stolte C."/>
            <person name="Sykes S.N."/>
            <person name="Walk T."/>
            <person name="White J."/>
            <person name="Yandava C."/>
            <person name="Izard J."/>
            <person name="Baranova O.V."/>
            <person name="Blanton J.M."/>
            <person name="Tanner A.C."/>
            <person name="Dewhirst F."/>
            <person name="Haas B."/>
            <person name="Nusbaum C."/>
            <person name="Birren B."/>
        </authorList>
    </citation>
    <scope>NUCLEOTIDE SEQUENCE [LARGE SCALE GENOMIC DNA]</scope>
    <source>
        <strain evidence="16 17">F0304</strain>
    </source>
</reference>
<comment type="cofactor">
    <cofactor evidence="1 12">
        <name>Cu(+)</name>
        <dbReference type="ChEBI" id="CHEBI:49552"/>
    </cofactor>
</comment>
<keyword evidence="14" id="KW-0472">Membrane</keyword>
<feature type="transmembrane region" description="Helical" evidence="14">
    <location>
        <begin position="359"/>
        <end position="378"/>
    </location>
</feature>
<dbReference type="CDD" id="cd04208">
    <property type="entry name" value="CuRO_2_CuNIR"/>
    <property type="match status" value="1"/>
</dbReference>
<feature type="transmembrane region" description="Helical" evidence="14">
    <location>
        <begin position="196"/>
        <end position="217"/>
    </location>
</feature>
<feature type="binding site" description="type 1 copper site" evidence="12">
    <location>
        <position position="759"/>
    </location>
    <ligand>
        <name>Cu cation</name>
        <dbReference type="ChEBI" id="CHEBI:23378"/>
        <label>1</label>
    </ligand>
</feature>
<evidence type="ECO:0000256" key="1">
    <source>
        <dbReference type="ARBA" id="ARBA00001960"/>
    </source>
</evidence>
<comment type="similarity">
    <text evidence="3">Belongs to the multicopper oxidase family.</text>
</comment>
<feature type="transmembrane region" description="Helical" evidence="14">
    <location>
        <begin position="114"/>
        <end position="136"/>
    </location>
</feature>
<feature type="transmembrane region" description="Helical" evidence="14">
    <location>
        <begin position="85"/>
        <end position="108"/>
    </location>
</feature>
<accession>W5IJC4</accession>
<feature type="region of interest" description="Disordered" evidence="13">
    <location>
        <begin position="631"/>
        <end position="703"/>
    </location>
</feature>
<name>W5IJC4_SCAIO</name>
<feature type="binding site" description="type 1 copper site" evidence="12">
    <location>
        <position position="813"/>
    </location>
    <ligand>
        <name>Cu cation</name>
        <dbReference type="ChEBI" id="CHEBI:23378"/>
        <label>1</label>
    </ligand>
</feature>
<feature type="transmembrane region" description="Helical" evidence="14">
    <location>
        <begin position="223"/>
        <end position="243"/>
    </location>
</feature>
<evidence type="ECO:0000256" key="13">
    <source>
        <dbReference type="SAM" id="MobiDB-lite"/>
    </source>
</evidence>
<evidence type="ECO:0000256" key="7">
    <source>
        <dbReference type="ARBA" id="ARBA00022723"/>
    </source>
</evidence>
<dbReference type="AlphaFoldDB" id="W5IJC4"/>
<keyword evidence="14" id="KW-1133">Transmembrane helix</keyword>
<dbReference type="EMBL" id="ADCX01000003">
    <property type="protein sequence ID" value="EFG26950.2"/>
    <property type="molecule type" value="Genomic_DNA"/>
</dbReference>
<dbReference type="PRINTS" id="PR00695">
    <property type="entry name" value="CUNO2RDTASE"/>
</dbReference>
<keyword evidence="14" id="KW-0812">Transmembrane</keyword>
<feature type="transmembrane region" description="Helical" evidence="14">
    <location>
        <begin position="168"/>
        <end position="184"/>
    </location>
</feature>
<sequence>MNTFNKSGRQVAFPWQRLILLLFVGFAALAGLAGAFARSNIPFIATRFPLADAHGALMTFGFLGTAVCLERGVAFRAGSPRKPRWGFLAPVLGALGTVAMILLMARIIPVTSVWQAIPGSLWALSMLMLGSVYVMIWRRQHSVSVLIQLLGSVAGMCGMSLWARGLDAAALAPWWMVFLVLTIVGERLELAHVSFVGLYVEPTLIGSSVMTILALPVQLMVPAVGFPLLGIGMAVLLITMLMNDTAIKTWKYKGVTGFMGICMLLGYVWALLASLVWIVGIYRLGGYWSDFSIHAFALGFAVSMVIAHVCVIVPSILRRQMPYSPVLWLPLILMHLGLLLRLLGTIQALTLLWQVGDGFTIGALFLLLACVLGMNLAVTHRRKIRARQKRARQERDVDQHWQKKDSKQEQEDSSQTQEEALLLREKIERAAARKAQNKPLTRDRARQRITMTRSDILAYADSHKTFFSVTSKLVWAVIVVLFVCTAFVAIKPAVVAQQTALISNTSGLGTSSSSSPASSSFSSSNSSSSTVRPTGKTTKVALSVGADGMSFSPSIITVPAGNKLIIVFSNTAEQSHDLVLETGATSGKVSPGSRARILVGVVTHNLTGWCSLTGHRQMGMTLTIKAIAPSGQEISGSSDSTPSSSSSSSSSSSHAAISHQDVSTPSYADLQKQAKKSAVYNPKMPGYTPGISPSSTSSTSSTGTVRALTMTVTEQKVTIADGVTQKMMQYNASNPGPILRGKEGDTFRITLINKGSMTHSIDFHAGDDAAPNKAMKSIEPGHKLTYVFHASHAGIWLYHCSTMPMSNHIANGMYGAVIIEPKAGFPSVSKEYVLIASEAYLGPNGGMADPAKIIAMQPDITMFNGRAFQYDAHPLTAQVGEKVRIWVMNAGPNLPLSFHIVGTQFTTVWTEGNYRFKDNSRAGAQVLPLLAAQGGFVEMTFKTPGRYPIVNHSLSLAEKGQHGYIWVK</sequence>
<keyword evidence="9" id="KW-0560">Oxidoreductase</keyword>
<keyword evidence="8" id="KW-0677">Repeat</keyword>
<dbReference type="SUPFAM" id="SSF49503">
    <property type="entry name" value="Cupredoxins"/>
    <property type="match status" value="3"/>
</dbReference>
<keyword evidence="17" id="KW-1185">Reference proteome</keyword>
<evidence type="ECO:0000256" key="12">
    <source>
        <dbReference type="PIRSR" id="PIRSR601287-1"/>
    </source>
</evidence>
<dbReference type="GO" id="GO:0005507">
    <property type="term" value="F:copper ion binding"/>
    <property type="evidence" value="ECO:0007669"/>
    <property type="project" value="InterPro"/>
</dbReference>
<dbReference type="Proteomes" id="UP000005777">
    <property type="component" value="Unassembled WGS sequence"/>
</dbReference>
<dbReference type="EC" id="1.7.2.1" evidence="5"/>
<feature type="transmembrane region" description="Helical" evidence="14">
    <location>
        <begin position="326"/>
        <end position="353"/>
    </location>
</feature>
<evidence type="ECO:0000256" key="10">
    <source>
        <dbReference type="ARBA" id="ARBA00023008"/>
    </source>
</evidence>
<evidence type="ECO:0000256" key="2">
    <source>
        <dbReference type="ARBA" id="ARBA00001973"/>
    </source>
</evidence>
<dbReference type="HOGENOM" id="CLU_012480_0_0_11"/>
<evidence type="ECO:0000256" key="4">
    <source>
        <dbReference type="ARBA" id="ARBA00011233"/>
    </source>
</evidence>
<organism evidence="16 17">
    <name type="scientific">Scardovia inopinata F0304</name>
    <dbReference type="NCBI Taxonomy" id="641146"/>
    <lineage>
        <taxon>Bacteria</taxon>
        <taxon>Bacillati</taxon>
        <taxon>Actinomycetota</taxon>
        <taxon>Actinomycetes</taxon>
        <taxon>Bifidobacteriales</taxon>
        <taxon>Bifidobacteriaceae</taxon>
        <taxon>Scardovia</taxon>
    </lineage>
</organism>
<feature type="transmembrane region" description="Helical" evidence="14">
    <location>
        <begin position="255"/>
        <end position="279"/>
    </location>
</feature>
<feature type="transmembrane region" description="Helical" evidence="14">
    <location>
        <begin position="291"/>
        <end position="314"/>
    </location>
</feature>
<comment type="subunit">
    <text evidence="4">Homotrimer.</text>
</comment>
<proteinExistence type="inferred from homology"/>
<evidence type="ECO:0000313" key="17">
    <source>
        <dbReference type="Proteomes" id="UP000005777"/>
    </source>
</evidence>
<feature type="domain" description="Plastocyanin-like" evidence="15">
    <location>
        <begin position="712"/>
        <end position="823"/>
    </location>
</feature>
<evidence type="ECO:0000256" key="6">
    <source>
        <dbReference type="ARBA" id="ARBA00017290"/>
    </source>
</evidence>
<feature type="compositionally biased region" description="Low complexity" evidence="13">
    <location>
        <begin position="685"/>
        <end position="703"/>
    </location>
</feature>
<dbReference type="InterPro" id="IPR008972">
    <property type="entry name" value="Cupredoxin"/>
</dbReference>
<dbReference type="PANTHER" id="PTHR11709:SF394">
    <property type="entry name" value="FI03373P-RELATED"/>
    <property type="match status" value="1"/>
</dbReference>
<comment type="cofactor">
    <cofactor evidence="2 12">
        <name>Cu(2+)</name>
        <dbReference type="ChEBI" id="CHEBI:29036"/>
    </cofactor>
</comment>
<keyword evidence="10 12" id="KW-0186">Copper</keyword>
<comment type="catalytic activity">
    <reaction evidence="11">
        <text>nitric oxide + Fe(III)-[cytochrome c] + H2O = Fe(II)-[cytochrome c] + nitrite + 2 H(+)</text>
        <dbReference type="Rhea" id="RHEA:15233"/>
        <dbReference type="Rhea" id="RHEA-COMP:10350"/>
        <dbReference type="Rhea" id="RHEA-COMP:14399"/>
        <dbReference type="ChEBI" id="CHEBI:15377"/>
        <dbReference type="ChEBI" id="CHEBI:15378"/>
        <dbReference type="ChEBI" id="CHEBI:16301"/>
        <dbReference type="ChEBI" id="CHEBI:16480"/>
        <dbReference type="ChEBI" id="CHEBI:29033"/>
        <dbReference type="ChEBI" id="CHEBI:29034"/>
        <dbReference type="EC" id="1.7.2.1"/>
    </reaction>
</comment>
<evidence type="ECO:0000256" key="3">
    <source>
        <dbReference type="ARBA" id="ARBA00010609"/>
    </source>
</evidence>
<comment type="caution">
    <text evidence="16">The sequence shown here is derived from an EMBL/GenBank/DDBJ whole genome shotgun (WGS) entry which is preliminary data.</text>
</comment>
<dbReference type="InterPro" id="IPR011707">
    <property type="entry name" value="Cu-oxidase-like_N"/>
</dbReference>
<dbReference type="InterPro" id="IPR001287">
    <property type="entry name" value="NO2-reductase_Cu"/>
</dbReference>
<feature type="binding site" description="type 1 copper site" evidence="12">
    <location>
        <position position="764"/>
    </location>
    <ligand>
        <name>Cu cation</name>
        <dbReference type="ChEBI" id="CHEBI:23378"/>
        <label>1</label>
    </ligand>
</feature>
<dbReference type="Gene3D" id="2.60.40.420">
    <property type="entry name" value="Cupredoxins - blue copper proteins"/>
    <property type="match status" value="3"/>
</dbReference>
<feature type="compositionally biased region" description="Basic and acidic residues" evidence="13">
    <location>
        <begin position="391"/>
        <end position="410"/>
    </location>
</feature>
<dbReference type="RefSeq" id="WP_040590528.1">
    <property type="nucleotide sequence ID" value="NZ_GG770225.1"/>
</dbReference>
<protein>
    <recommendedName>
        <fullName evidence="6">Copper-containing nitrite reductase</fullName>
        <ecNumber evidence="5">1.7.2.1</ecNumber>
    </recommendedName>
</protein>
<evidence type="ECO:0000313" key="16">
    <source>
        <dbReference type="EMBL" id="EFG26950.2"/>
    </source>
</evidence>
<dbReference type="eggNOG" id="COG2132">
    <property type="taxonomic scope" value="Bacteria"/>
</dbReference>
<dbReference type="GO" id="GO:0050421">
    <property type="term" value="F:nitrite reductase (NO-forming) activity"/>
    <property type="evidence" value="ECO:0007669"/>
    <property type="project" value="UniProtKB-EC"/>
</dbReference>
<feature type="region of interest" description="Disordered" evidence="13">
    <location>
        <begin position="389"/>
        <end position="416"/>
    </location>
</feature>
<dbReference type="Pfam" id="PF07732">
    <property type="entry name" value="Cu-oxidase_3"/>
    <property type="match status" value="1"/>
</dbReference>
<dbReference type="eggNOG" id="COG4243">
    <property type="taxonomic scope" value="Bacteria"/>
</dbReference>
<feature type="transmembrane region" description="Helical" evidence="14">
    <location>
        <begin position="143"/>
        <end position="162"/>
    </location>
</feature>
<feature type="compositionally biased region" description="Low complexity" evidence="13">
    <location>
        <begin position="635"/>
        <end position="653"/>
    </location>
</feature>
<evidence type="ECO:0000256" key="14">
    <source>
        <dbReference type="SAM" id="Phobius"/>
    </source>
</evidence>
<feature type="compositionally biased region" description="Low complexity" evidence="13">
    <location>
        <begin position="506"/>
        <end position="529"/>
    </location>
</feature>
<evidence type="ECO:0000259" key="15">
    <source>
        <dbReference type="Pfam" id="PF07732"/>
    </source>
</evidence>
<evidence type="ECO:0000256" key="8">
    <source>
        <dbReference type="ARBA" id="ARBA00022737"/>
    </source>
</evidence>